<evidence type="ECO:0000256" key="4">
    <source>
        <dbReference type="ARBA" id="ARBA00022692"/>
    </source>
</evidence>
<feature type="region of interest" description="Disordered" evidence="9">
    <location>
        <begin position="201"/>
        <end position="227"/>
    </location>
</feature>
<dbReference type="RefSeq" id="WP_188922507.1">
    <property type="nucleotide sequence ID" value="NZ_BMPZ01000011.1"/>
</dbReference>
<evidence type="ECO:0000256" key="6">
    <source>
        <dbReference type="ARBA" id="ARBA00023004"/>
    </source>
</evidence>
<comment type="cofactor">
    <cofactor evidence="8">
        <name>heme b</name>
        <dbReference type="ChEBI" id="CHEBI:60344"/>
    </cofactor>
    <text evidence="8">Binds 1 heme b (iron(II)-protoporphyrin IX) group per subunit.</text>
</comment>
<dbReference type="GO" id="GO:0005886">
    <property type="term" value="C:plasma membrane"/>
    <property type="evidence" value="ECO:0007669"/>
    <property type="project" value="UniProtKB-SubCell"/>
</dbReference>
<evidence type="ECO:0000256" key="5">
    <source>
        <dbReference type="ARBA" id="ARBA00022989"/>
    </source>
</evidence>
<gene>
    <name evidence="11" type="primary">yedZ</name>
    <name evidence="8" type="synonym">msrQ</name>
    <name evidence="11" type="ORF">GCM10009332_30350</name>
</gene>
<feature type="transmembrane region" description="Helical" evidence="8">
    <location>
        <begin position="82"/>
        <end position="104"/>
    </location>
</feature>
<dbReference type="PANTHER" id="PTHR36964">
    <property type="entry name" value="PROTEIN-METHIONINE-SULFOXIDE REDUCTASE HEME-BINDING SUBUNIT MSRQ"/>
    <property type="match status" value="1"/>
</dbReference>
<dbReference type="GO" id="GO:0046872">
    <property type="term" value="F:metal ion binding"/>
    <property type="evidence" value="ECO:0007669"/>
    <property type="project" value="UniProtKB-KW"/>
</dbReference>
<feature type="compositionally biased region" description="Polar residues" evidence="9">
    <location>
        <begin position="205"/>
        <end position="227"/>
    </location>
</feature>
<dbReference type="NCBIfam" id="NF003831">
    <property type="entry name" value="PRK05419.1-2"/>
    <property type="match status" value="1"/>
</dbReference>
<dbReference type="GO" id="GO:0016679">
    <property type="term" value="F:oxidoreductase activity, acting on diphenols and related substances as donors"/>
    <property type="evidence" value="ECO:0007669"/>
    <property type="project" value="TreeGrafter"/>
</dbReference>
<evidence type="ECO:0000256" key="9">
    <source>
        <dbReference type="SAM" id="MobiDB-lite"/>
    </source>
</evidence>
<dbReference type="GO" id="GO:0030091">
    <property type="term" value="P:protein repair"/>
    <property type="evidence" value="ECO:0007669"/>
    <property type="project" value="UniProtKB-UniRule"/>
</dbReference>
<feature type="transmembrane region" description="Helical" evidence="8">
    <location>
        <begin position="149"/>
        <end position="166"/>
    </location>
</feature>
<evidence type="ECO:0000256" key="8">
    <source>
        <dbReference type="HAMAP-Rule" id="MF_01207"/>
    </source>
</evidence>
<feature type="transmembrane region" description="Helical" evidence="8">
    <location>
        <begin position="116"/>
        <end position="137"/>
    </location>
</feature>
<keyword evidence="8" id="KW-0479">Metal-binding</keyword>
<dbReference type="PANTHER" id="PTHR36964:SF1">
    <property type="entry name" value="PROTEIN-METHIONINE-SULFOXIDE REDUCTASE HEME-BINDING SUBUNIT MSRQ"/>
    <property type="match status" value="1"/>
</dbReference>
<dbReference type="GO" id="GO:0020037">
    <property type="term" value="F:heme binding"/>
    <property type="evidence" value="ECO:0007669"/>
    <property type="project" value="UniProtKB-UniRule"/>
</dbReference>
<proteinExistence type="inferred from homology"/>
<feature type="transmembrane region" description="Helical" evidence="8">
    <location>
        <begin position="172"/>
        <end position="191"/>
    </location>
</feature>
<dbReference type="HAMAP" id="MF_01207">
    <property type="entry name" value="MsrQ"/>
    <property type="match status" value="1"/>
</dbReference>
<feature type="transmembrane region" description="Helical" evidence="8">
    <location>
        <begin position="43"/>
        <end position="61"/>
    </location>
</feature>
<sequence>MRLSPRSVLLLKVVFHFIGLVPIAYLLLLVLNDQAGGDPVQFIIHYTGMGTINAVVATLLISPLAKQLKLAALMQTRRLVGLYAFVYGLLHIAAFVSFDLLFAWSFLLEEIIKRPYIMVGTAGFVILLLLAVTSPKFMMRKLGRRWQKLHNAIYLLAILAPVHFYWSVKSEIIEPSIYIGVFIFLLGYRAVTRGWFAKKPHPKAVNSTTNASPSPNHASRSAGTSGR</sequence>
<dbReference type="InterPro" id="IPR022837">
    <property type="entry name" value="MsrQ-like"/>
</dbReference>
<comment type="subcellular location">
    <subcellularLocation>
        <location evidence="8">Cell membrane</location>
        <topology evidence="8">Multi-pass membrane protein</topology>
    </subcellularLocation>
    <subcellularLocation>
        <location evidence="1">Membrane</location>
        <topology evidence="1">Multi-pass membrane protein</topology>
    </subcellularLocation>
</comment>
<organism evidence="11 12">
    <name type="scientific">Shewanella gelidii</name>
    <dbReference type="NCBI Taxonomy" id="1642821"/>
    <lineage>
        <taxon>Bacteria</taxon>
        <taxon>Pseudomonadati</taxon>
        <taxon>Pseudomonadota</taxon>
        <taxon>Gammaproteobacteria</taxon>
        <taxon>Alteromonadales</taxon>
        <taxon>Shewanellaceae</taxon>
        <taxon>Shewanella</taxon>
    </lineage>
</organism>
<dbReference type="AlphaFoldDB" id="A0A917NEU0"/>
<evidence type="ECO:0000313" key="12">
    <source>
        <dbReference type="Proteomes" id="UP000613743"/>
    </source>
</evidence>
<reference evidence="11" key="2">
    <citation type="submission" date="2020-09" db="EMBL/GenBank/DDBJ databases">
        <authorList>
            <person name="Sun Q."/>
            <person name="Ohkuma M."/>
        </authorList>
    </citation>
    <scope>NUCLEOTIDE SEQUENCE</scope>
    <source>
        <strain evidence="11">JCM 30804</strain>
    </source>
</reference>
<comment type="function">
    <text evidence="8">Part of the MsrPQ system that repairs oxidized periplasmic proteins containing methionine sulfoxide residues (Met-O), using respiratory chain electrons. Thus protects these proteins from oxidative-stress damage caused by reactive species of oxygen and chlorine generated by the host defense mechanisms. MsrPQ is essential for the maintenance of envelope integrity under bleach stress, rescuing a wide series of structurally unrelated periplasmic proteins from methionine oxidation. MsrQ provides electrons for reduction to the reductase catalytic subunit MsrP, using the quinone pool of the respiratory chain.</text>
</comment>
<keyword evidence="8" id="KW-1003">Cell membrane</keyword>
<evidence type="ECO:0000259" key="10">
    <source>
        <dbReference type="Pfam" id="PF01794"/>
    </source>
</evidence>
<keyword evidence="8" id="KW-0285">Flavoprotein</keyword>
<evidence type="ECO:0000256" key="2">
    <source>
        <dbReference type="ARBA" id="ARBA00022448"/>
    </source>
</evidence>
<comment type="caution">
    <text evidence="11">The sequence shown here is derived from an EMBL/GenBank/DDBJ whole genome shotgun (WGS) entry which is preliminary data.</text>
</comment>
<keyword evidence="2 8" id="KW-0813">Transport</keyword>
<keyword evidence="8" id="KW-0288">FMN</keyword>
<evidence type="ECO:0000313" key="11">
    <source>
        <dbReference type="EMBL" id="GGI91014.1"/>
    </source>
</evidence>
<evidence type="ECO:0000256" key="1">
    <source>
        <dbReference type="ARBA" id="ARBA00004141"/>
    </source>
</evidence>
<protein>
    <recommendedName>
        <fullName evidence="8">Protein-methionine-sulfoxide reductase heme-binding subunit MsrQ</fullName>
    </recommendedName>
    <alternativeName>
        <fullName evidence="8">Flavocytochrome MsrQ</fullName>
    </alternativeName>
</protein>
<dbReference type="GO" id="GO:0009055">
    <property type="term" value="F:electron transfer activity"/>
    <property type="evidence" value="ECO:0007669"/>
    <property type="project" value="UniProtKB-UniRule"/>
</dbReference>
<dbReference type="GO" id="GO:0010181">
    <property type="term" value="F:FMN binding"/>
    <property type="evidence" value="ECO:0007669"/>
    <property type="project" value="UniProtKB-UniRule"/>
</dbReference>
<accession>A0A917NEU0</accession>
<keyword evidence="12" id="KW-1185">Reference proteome</keyword>
<dbReference type="EMBL" id="BMPZ01000011">
    <property type="protein sequence ID" value="GGI91014.1"/>
    <property type="molecule type" value="Genomic_DNA"/>
</dbReference>
<dbReference type="Proteomes" id="UP000613743">
    <property type="component" value="Unassembled WGS sequence"/>
</dbReference>
<keyword evidence="3 8" id="KW-0349">Heme</keyword>
<keyword evidence="7 8" id="KW-0472">Membrane</keyword>
<comment type="subunit">
    <text evidence="8">Heterodimer of a catalytic subunit (MsrP) and a heme-binding subunit (MsrQ).</text>
</comment>
<feature type="domain" description="Ferric oxidoreductase" evidence="10">
    <location>
        <begin position="59"/>
        <end position="160"/>
    </location>
</feature>
<dbReference type="Pfam" id="PF01794">
    <property type="entry name" value="Ferric_reduct"/>
    <property type="match status" value="1"/>
</dbReference>
<name>A0A917NEU0_9GAMM</name>
<comment type="similarity">
    <text evidence="8">Belongs to the MsrQ family.</text>
</comment>
<comment type="cofactor">
    <cofactor evidence="8">
        <name>FMN</name>
        <dbReference type="ChEBI" id="CHEBI:58210"/>
    </cofactor>
    <text evidence="8">Binds 1 FMN per subunit.</text>
</comment>
<feature type="transmembrane region" description="Helical" evidence="8">
    <location>
        <begin position="9"/>
        <end position="31"/>
    </location>
</feature>
<keyword evidence="6 8" id="KW-0408">Iron</keyword>
<evidence type="ECO:0000256" key="7">
    <source>
        <dbReference type="ARBA" id="ARBA00023136"/>
    </source>
</evidence>
<keyword evidence="8" id="KW-0249">Electron transport</keyword>
<evidence type="ECO:0000256" key="3">
    <source>
        <dbReference type="ARBA" id="ARBA00022617"/>
    </source>
</evidence>
<keyword evidence="4 8" id="KW-0812">Transmembrane</keyword>
<keyword evidence="5 8" id="KW-1133">Transmembrane helix</keyword>
<dbReference type="InterPro" id="IPR013130">
    <property type="entry name" value="Fe3_Rdtase_TM_dom"/>
</dbReference>
<reference evidence="11" key="1">
    <citation type="journal article" date="2014" name="Int. J. Syst. Evol. Microbiol.">
        <title>Complete genome sequence of Corynebacterium casei LMG S-19264T (=DSM 44701T), isolated from a smear-ripened cheese.</title>
        <authorList>
            <consortium name="US DOE Joint Genome Institute (JGI-PGF)"/>
            <person name="Walter F."/>
            <person name="Albersmeier A."/>
            <person name="Kalinowski J."/>
            <person name="Ruckert C."/>
        </authorList>
    </citation>
    <scope>NUCLEOTIDE SEQUENCE</scope>
    <source>
        <strain evidence="11">JCM 30804</strain>
    </source>
</reference>